<keyword evidence="5" id="KW-1185">Reference proteome</keyword>
<evidence type="ECO:0000313" key="3">
    <source>
        <dbReference type="EMBL" id="RAM01094.1"/>
    </source>
</evidence>
<dbReference type="EMBL" id="QLNI01000032">
    <property type="protein sequence ID" value="RAM01094.1"/>
    <property type="molecule type" value="Genomic_DNA"/>
</dbReference>
<evidence type="ECO:0000313" key="4">
    <source>
        <dbReference type="Proteomes" id="UP000248798"/>
    </source>
</evidence>
<evidence type="ECO:0000313" key="5">
    <source>
        <dbReference type="Proteomes" id="UP000293902"/>
    </source>
</evidence>
<dbReference type="InterPro" id="IPR057727">
    <property type="entry name" value="WCX_dom"/>
</dbReference>
<dbReference type="AlphaFoldDB" id="A0A328F8T1"/>
<dbReference type="Pfam" id="PF25583">
    <property type="entry name" value="WCX"/>
    <property type="match status" value="1"/>
</dbReference>
<dbReference type="PANTHER" id="PTHR34580">
    <property type="match status" value="1"/>
</dbReference>
<organism evidence="3 4">
    <name type="scientific">Desulfobacter hydrogenophilus</name>
    <dbReference type="NCBI Taxonomy" id="2291"/>
    <lineage>
        <taxon>Bacteria</taxon>
        <taxon>Pseudomonadati</taxon>
        <taxon>Thermodesulfobacteriota</taxon>
        <taxon>Desulfobacteria</taxon>
        <taxon>Desulfobacterales</taxon>
        <taxon>Desulfobacteraceae</taxon>
        <taxon>Desulfobacter</taxon>
    </lineage>
</organism>
<dbReference type="Proteomes" id="UP000248798">
    <property type="component" value="Unassembled WGS sequence"/>
</dbReference>
<dbReference type="OrthoDB" id="5417724at2"/>
<dbReference type="RefSeq" id="WP_111958303.1">
    <property type="nucleotide sequence ID" value="NZ_CP036313.1"/>
</dbReference>
<feature type="domain" description="WCX" evidence="1">
    <location>
        <begin position="254"/>
        <end position="329"/>
    </location>
</feature>
<protein>
    <submittedName>
        <fullName evidence="2">WYL domain-containing protein</fullName>
    </submittedName>
</protein>
<gene>
    <name evidence="3" type="ORF">DO021_15515</name>
    <name evidence="2" type="ORF">EYB58_11870</name>
</gene>
<evidence type="ECO:0000313" key="2">
    <source>
        <dbReference type="EMBL" id="QBH13561.1"/>
    </source>
</evidence>
<reference evidence="3 4" key="1">
    <citation type="submission" date="2018-06" db="EMBL/GenBank/DDBJ databases">
        <title>Complete Genome Sequence of Desulfobacter hydrogenophilus (DSM3380).</title>
        <authorList>
            <person name="Marietou A."/>
            <person name="Schreiber L."/>
            <person name="Marshall I."/>
            <person name="Jorgensen B."/>
        </authorList>
    </citation>
    <scope>NUCLEOTIDE SEQUENCE [LARGE SCALE GENOMIC DNA]</scope>
    <source>
        <strain evidence="3 4">DSM 3380</strain>
    </source>
</reference>
<dbReference type="InterPro" id="IPR051534">
    <property type="entry name" value="CBASS_pafABC_assoc_protein"/>
</dbReference>
<name>A0A328F8T1_9BACT</name>
<dbReference type="Proteomes" id="UP000293902">
    <property type="component" value="Chromosome"/>
</dbReference>
<reference evidence="2 5" key="2">
    <citation type="submission" date="2019-02" db="EMBL/GenBank/DDBJ databases">
        <title>Complete genome sequence of Desulfobacter hydrogenophilus AcRS1.</title>
        <authorList>
            <person name="Marietou A."/>
            <person name="Lund M.B."/>
            <person name="Marshall I.P.G."/>
            <person name="Schreiber L."/>
            <person name="Jorgensen B."/>
        </authorList>
    </citation>
    <scope>NUCLEOTIDE SEQUENCE [LARGE SCALE GENOMIC DNA]</scope>
    <source>
        <strain evidence="2 5">AcRS1</strain>
    </source>
</reference>
<proteinExistence type="predicted"/>
<sequence>MPKKRNSSKTYGQKIISLFAHMMFTGKKRSLSELAQMLDCSKQTVLRLIDDITLSYSVKIEESYHGRQKYFRIERPKTILPVNLSETELGVLQMCHAFAKHLLGKQLFNEATTAIEKSRSQLPPKCNPSSKHFASIIPGSIDYTEYHQIILDLISAMEDRQICKIKYKSISESKAKLFYIKPLKIFSHKDTMYLHAKMAIFPGRPYKEPEFDPLLAVHRIEAIEETDTHYEFPGDYNFEKAFNQHFGVIQGKAFQVTVEFSGWAADYVAERIWSPDQSITHTEDGKIVLMFTSSSEPEIISWVLSFGVEVKVLQPILLAEKIKKNISDMQLIYK</sequence>
<accession>A0A328F8T1</accession>
<evidence type="ECO:0000259" key="1">
    <source>
        <dbReference type="Pfam" id="PF25583"/>
    </source>
</evidence>
<dbReference type="EMBL" id="CP036313">
    <property type="protein sequence ID" value="QBH13561.1"/>
    <property type="molecule type" value="Genomic_DNA"/>
</dbReference>
<dbReference type="PANTHER" id="PTHR34580:SF1">
    <property type="entry name" value="PROTEIN PAFC"/>
    <property type="match status" value="1"/>
</dbReference>